<evidence type="ECO:0000313" key="10">
    <source>
        <dbReference type="Proteomes" id="UP001148203"/>
    </source>
</evidence>
<evidence type="ECO:0000256" key="6">
    <source>
        <dbReference type="RuleBase" id="RU000481"/>
    </source>
</evidence>
<evidence type="ECO:0000256" key="3">
    <source>
        <dbReference type="ARBA" id="ARBA00022576"/>
    </source>
</evidence>
<dbReference type="EMBL" id="JAMDGY010000121">
    <property type="protein sequence ID" value="MDD0994050.1"/>
    <property type="molecule type" value="Genomic_DNA"/>
</dbReference>
<dbReference type="Proteomes" id="UP001148203">
    <property type="component" value="Unassembled WGS sequence"/>
</dbReference>
<dbReference type="EC" id="2.6.1.-" evidence="6"/>
<protein>
    <recommendedName>
        <fullName evidence="6">Aminotransferase</fullName>
        <ecNumber evidence="6">2.6.1.-</ecNumber>
    </recommendedName>
</protein>
<dbReference type="Gene3D" id="1.10.20.110">
    <property type="match status" value="1"/>
</dbReference>
<keyword evidence="10" id="KW-1185">Reference proteome</keyword>
<gene>
    <name evidence="9" type="ORF">M5G11_26375</name>
</gene>
<dbReference type="PANTHER" id="PTHR46383:SF1">
    <property type="entry name" value="ASPARTATE AMINOTRANSFERASE"/>
    <property type="match status" value="1"/>
</dbReference>
<evidence type="ECO:0000256" key="2">
    <source>
        <dbReference type="ARBA" id="ARBA00007441"/>
    </source>
</evidence>
<feature type="compositionally biased region" description="Basic residues" evidence="7">
    <location>
        <begin position="548"/>
        <end position="561"/>
    </location>
</feature>
<dbReference type="PROSITE" id="PS00105">
    <property type="entry name" value="AA_TRANSFER_CLASS_1"/>
    <property type="match status" value="1"/>
</dbReference>
<evidence type="ECO:0000259" key="8">
    <source>
        <dbReference type="Pfam" id="PF00155"/>
    </source>
</evidence>
<keyword evidence="4 6" id="KW-0808">Transferase</keyword>
<comment type="cofactor">
    <cofactor evidence="1 6">
        <name>pyridoxal 5'-phosphate</name>
        <dbReference type="ChEBI" id="CHEBI:597326"/>
    </cofactor>
</comment>
<dbReference type="SUPFAM" id="SSF53383">
    <property type="entry name" value="PLP-dependent transferases"/>
    <property type="match status" value="1"/>
</dbReference>
<dbReference type="Pfam" id="PF00155">
    <property type="entry name" value="Aminotran_1_2"/>
    <property type="match status" value="1"/>
</dbReference>
<dbReference type="GO" id="GO:0047688">
    <property type="term" value="F:aspartate 4-decarboxylase activity"/>
    <property type="evidence" value="ECO:0007669"/>
    <property type="project" value="UniProtKB-EC"/>
</dbReference>
<accession>A0ABT5P0S1</accession>
<keyword evidence="9" id="KW-0456">Lyase</keyword>
<evidence type="ECO:0000256" key="1">
    <source>
        <dbReference type="ARBA" id="ARBA00001933"/>
    </source>
</evidence>
<dbReference type="NCBIfam" id="TIGR03801">
    <property type="entry name" value="asp_4_decarbox"/>
    <property type="match status" value="1"/>
</dbReference>
<feature type="region of interest" description="Disordered" evidence="7">
    <location>
        <begin position="540"/>
        <end position="561"/>
    </location>
</feature>
<name>A0ABT5P0S1_9PSED</name>
<dbReference type="CDD" id="cd00609">
    <property type="entry name" value="AAT_like"/>
    <property type="match status" value="1"/>
</dbReference>
<dbReference type="NCBIfam" id="NF006755">
    <property type="entry name" value="PRK09275.1"/>
    <property type="match status" value="1"/>
</dbReference>
<comment type="caution">
    <text evidence="9">The sequence shown here is derived from an EMBL/GenBank/DDBJ whole genome shotgun (WGS) entry which is preliminary data.</text>
</comment>
<dbReference type="InterPro" id="IPR015424">
    <property type="entry name" value="PyrdxlP-dep_Trfase"/>
</dbReference>
<reference evidence="9 10" key="1">
    <citation type="submission" date="2022-05" db="EMBL/GenBank/DDBJ databases">
        <title>Novel Pseudomonas spp. Isolated from a Rainbow Trout Aquaculture Facility.</title>
        <authorList>
            <person name="Testerman T."/>
            <person name="Graf J."/>
        </authorList>
    </citation>
    <scope>NUCLEOTIDE SEQUENCE [LARGE SCALE GENOMIC DNA]</scope>
    <source>
        <strain evidence="9 10">ID681</strain>
    </source>
</reference>
<dbReference type="InterPro" id="IPR004839">
    <property type="entry name" value="Aminotransferase_I/II_large"/>
</dbReference>
<evidence type="ECO:0000256" key="4">
    <source>
        <dbReference type="ARBA" id="ARBA00022679"/>
    </source>
</evidence>
<evidence type="ECO:0000313" key="9">
    <source>
        <dbReference type="EMBL" id="MDD0994050.1"/>
    </source>
</evidence>
<comment type="similarity">
    <text evidence="2 6">Belongs to the class-I pyridoxal-phosphate-dependent aminotransferase family.</text>
</comment>
<proteinExistence type="inferred from homology"/>
<dbReference type="GO" id="GO:0004069">
    <property type="term" value="F:L-aspartate:2-oxoglutarate aminotransferase activity"/>
    <property type="evidence" value="ECO:0007669"/>
    <property type="project" value="UniProtKB-EC"/>
</dbReference>
<organism evidence="9 10">
    <name type="scientific">Pseudomonas fontis</name>
    <dbReference type="NCBI Taxonomy" id="2942633"/>
    <lineage>
        <taxon>Bacteria</taxon>
        <taxon>Pseudomonadati</taxon>
        <taxon>Pseudomonadota</taxon>
        <taxon>Gammaproteobacteria</taxon>
        <taxon>Pseudomonadales</taxon>
        <taxon>Pseudomonadaceae</taxon>
        <taxon>Pseudomonas</taxon>
    </lineage>
</organism>
<keyword evidence="5" id="KW-0663">Pyridoxal phosphate</keyword>
<sequence length="561" mass="62854">MDFSDPDKLALLSPFELKDALMQRAAQSHKLLLNAGRGNPNFLATTPRHGFFQFGLFAMSEAERSYMYMQHVGGFPQREGIEARFELFAKQHEGVPGVRFIEAAVSYVRDQMGLSAGSFIYEMCEAILGCNYPVPDRMLKMSEIIVGQYIHQEMIGTYPFVGKFDMYALEGGTAAMTYLFASLKANHVINEGDTIALGMPIFTPYIEIPQLSDYNLVSLSIDTPQSNKWQFTHAELDKLLDPKVKAFFLVNPSNPPSVKIDDDTLRYIAEIVKKRPDLIILTDDVYATFADNFVSLFAICPYNTILVYSFSKYFGATGWRMGIVATHENNIIDAKIAALPETKRVQLDHRYSSITTAPRTLKFIDRLVADSRTVALNHTAGLSTPVQAQMTLFSLFCLMDEPGAYKAEMKRIVLRRKEALYRELGLPMPHDANSVRYYHLIDLEELATEMYGATFVKWMLGRLKPNQALFRLAEETGVILLPGKGFGTPHPSWRVSLANLNEYDYANIGKAIRKLSQEYYEQFVQATGAKVPTPAAKAAGNAAAKVAAKPKAKPKPRTPKK</sequence>
<dbReference type="RefSeq" id="WP_273913946.1">
    <property type="nucleotide sequence ID" value="NZ_JAMDGX010000121.1"/>
</dbReference>
<dbReference type="InterPro" id="IPR015422">
    <property type="entry name" value="PyrdxlP-dep_Trfase_small"/>
</dbReference>
<dbReference type="InterPro" id="IPR050596">
    <property type="entry name" value="AspAT/PAT-like"/>
</dbReference>
<dbReference type="InterPro" id="IPR015421">
    <property type="entry name" value="PyrdxlP-dep_Trfase_major"/>
</dbReference>
<dbReference type="InterPro" id="IPR022518">
    <property type="entry name" value="Aspartate_4-decarboxylase"/>
</dbReference>
<dbReference type="Gene3D" id="3.40.640.10">
    <property type="entry name" value="Type I PLP-dependent aspartate aminotransferase-like (Major domain)"/>
    <property type="match status" value="1"/>
</dbReference>
<evidence type="ECO:0000256" key="7">
    <source>
        <dbReference type="SAM" id="MobiDB-lite"/>
    </source>
</evidence>
<dbReference type="InterPro" id="IPR004838">
    <property type="entry name" value="NHTrfase_class1_PyrdxlP-BS"/>
</dbReference>
<dbReference type="PANTHER" id="PTHR46383">
    <property type="entry name" value="ASPARTATE AMINOTRANSFERASE"/>
    <property type="match status" value="1"/>
</dbReference>
<evidence type="ECO:0000256" key="5">
    <source>
        <dbReference type="ARBA" id="ARBA00022898"/>
    </source>
</evidence>
<dbReference type="Gene3D" id="3.90.1150.10">
    <property type="entry name" value="Aspartate Aminotransferase, domain 1"/>
    <property type="match status" value="1"/>
</dbReference>
<feature type="domain" description="Aminotransferase class I/classII large" evidence="8">
    <location>
        <begin position="173"/>
        <end position="508"/>
    </location>
</feature>
<keyword evidence="3 6" id="KW-0032">Aminotransferase</keyword>